<comment type="catalytic activity">
    <reaction evidence="1">
        <text>[E2 ubiquitin-conjugating enzyme]-S-ubiquitinyl-L-cysteine + [acceptor protein]-L-lysine = [E2 ubiquitin-conjugating enzyme]-L-cysteine + [acceptor protein]-N(6)-ubiquitinyl-L-lysine.</text>
        <dbReference type="EC" id="2.3.2.31"/>
    </reaction>
</comment>
<evidence type="ECO:0000256" key="7">
    <source>
        <dbReference type="ARBA" id="ARBA00022786"/>
    </source>
</evidence>
<dbReference type="PROSITE" id="PS51873">
    <property type="entry name" value="TRIAD"/>
    <property type="match status" value="1"/>
</dbReference>
<evidence type="ECO:0000313" key="11">
    <source>
        <dbReference type="Proteomes" id="UP000799779"/>
    </source>
</evidence>
<evidence type="ECO:0000259" key="9">
    <source>
        <dbReference type="PROSITE" id="PS51873"/>
    </source>
</evidence>
<dbReference type="CDD" id="cd20335">
    <property type="entry name" value="BRcat_RBR"/>
    <property type="match status" value="1"/>
</dbReference>
<evidence type="ECO:0000256" key="8">
    <source>
        <dbReference type="ARBA" id="ARBA00022833"/>
    </source>
</evidence>
<keyword evidence="11" id="KW-1185">Reference proteome</keyword>
<keyword evidence="6" id="KW-0863">Zinc-finger</keyword>
<dbReference type="Gene3D" id="1.20.120.1750">
    <property type="match status" value="1"/>
</dbReference>
<keyword evidence="4" id="KW-0479">Metal-binding</keyword>
<dbReference type="EC" id="2.3.2.31" evidence="2"/>
<reference evidence="10" key="1">
    <citation type="journal article" date="2020" name="Stud. Mycol.">
        <title>101 Dothideomycetes genomes: a test case for predicting lifestyles and emergence of pathogens.</title>
        <authorList>
            <person name="Haridas S."/>
            <person name="Albert R."/>
            <person name="Binder M."/>
            <person name="Bloem J."/>
            <person name="Labutti K."/>
            <person name="Salamov A."/>
            <person name="Andreopoulos B."/>
            <person name="Baker S."/>
            <person name="Barry K."/>
            <person name="Bills G."/>
            <person name="Bluhm B."/>
            <person name="Cannon C."/>
            <person name="Castanera R."/>
            <person name="Culley D."/>
            <person name="Daum C."/>
            <person name="Ezra D."/>
            <person name="Gonzalez J."/>
            <person name="Henrissat B."/>
            <person name="Kuo A."/>
            <person name="Liang C."/>
            <person name="Lipzen A."/>
            <person name="Lutzoni F."/>
            <person name="Magnuson J."/>
            <person name="Mondo S."/>
            <person name="Nolan M."/>
            <person name="Ohm R."/>
            <person name="Pangilinan J."/>
            <person name="Park H.-J."/>
            <person name="Ramirez L."/>
            <person name="Alfaro M."/>
            <person name="Sun H."/>
            <person name="Tritt A."/>
            <person name="Yoshinaga Y."/>
            <person name="Zwiers L.-H."/>
            <person name="Turgeon B."/>
            <person name="Goodwin S."/>
            <person name="Spatafora J."/>
            <person name="Crous P."/>
            <person name="Grigoriev I."/>
        </authorList>
    </citation>
    <scope>NUCLEOTIDE SEQUENCE</scope>
    <source>
        <strain evidence="10">CBS 123094</strain>
    </source>
</reference>
<dbReference type="GO" id="GO:0008270">
    <property type="term" value="F:zinc ion binding"/>
    <property type="evidence" value="ECO:0007669"/>
    <property type="project" value="UniProtKB-KW"/>
</dbReference>
<keyword evidence="7" id="KW-0833">Ubl conjugation pathway</keyword>
<proteinExistence type="predicted"/>
<protein>
    <recommendedName>
        <fullName evidence="2">RBR-type E3 ubiquitin transferase</fullName>
        <ecNumber evidence="2">2.3.2.31</ecNumber>
    </recommendedName>
</protein>
<keyword evidence="3" id="KW-0808">Transferase</keyword>
<evidence type="ECO:0000256" key="4">
    <source>
        <dbReference type="ARBA" id="ARBA00022723"/>
    </source>
</evidence>
<dbReference type="Pfam" id="PF01485">
    <property type="entry name" value="IBR"/>
    <property type="match status" value="2"/>
</dbReference>
<organism evidence="10 11">
    <name type="scientific">Amniculicola lignicola CBS 123094</name>
    <dbReference type="NCBI Taxonomy" id="1392246"/>
    <lineage>
        <taxon>Eukaryota</taxon>
        <taxon>Fungi</taxon>
        <taxon>Dikarya</taxon>
        <taxon>Ascomycota</taxon>
        <taxon>Pezizomycotina</taxon>
        <taxon>Dothideomycetes</taxon>
        <taxon>Pleosporomycetidae</taxon>
        <taxon>Pleosporales</taxon>
        <taxon>Amniculicolaceae</taxon>
        <taxon>Amniculicola</taxon>
    </lineage>
</organism>
<keyword evidence="8" id="KW-0862">Zinc</keyword>
<evidence type="ECO:0000313" key="10">
    <source>
        <dbReference type="EMBL" id="KAF2000745.1"/>
    </source>
</evidence>
<dbReference type="SMART" id="SM00647">
    <property type="entry name" value="IBR"/>
    <property type="match status" value="2"/>
</dbReference>
<dbReference type="SUPFAM" id="SSF57850">
    <property type="entry name" value="RING/U-box"/>
    <property type="match status" value="3"/>
</dbReference>
<dbReference type="EMBL" id="ML977587">
    <property type="protein sequence ID" value="KAF2000745.1"/>
    <property type="molecule type" value="Genomic_DNA"/>
</dbReference>
<dbReference type="Proteomes" id="UP000799779">
    <property type="component" value="Unassembled WGS sequence"/>
</dbReference>
<sequence>PSTHDCVVCGESSDSNTFPVLDWCVHLPQTCADCYKTWIASELASKGWNDIKCPGEKCTVRLSHYDVQQYAAKEIYNRYTDLSARSALDNDPNFWYCRAPSCRSGQIHIREVDGNIFQCVHCGFRVCLVHSRTSHDGETCTEYDKRARKQKDEMRWMRRQILEEEASIRAVRAMSKKCPNPICPYHIQKNNGCDHMKCSKCRHQFCWNCLMPWDG</sequence>
<dbReference type="GO" id="GO:0016567">
    <property type="term" value="P:protein ubiquitination"/>
    <property type="evidence" value="ECO:0007669"/>
    <property type="project" value="InterPro"/>
</dbReference>
<evidence type="ECO:0000256" key="1">
    <source>
        <dbReference type="ARBA" id="ARBA00001798"/>
    </source>
</evidence>
<name>A0A6A5WNV5_9PLEO</name>
<dbReference type="InterPro" id="IPR044066">
    <property type="entry name" value="TRIAD_supradom"/>
</dbReference>
<dbReference type="OrthoDB" id="1431934at2759"/>
<dbReference type="AlphaFoldDB" id="A0A6A5WNV5"/>
<evidence type="ECO:0000256" key="5">
    <source>
        <dbReference type="ARBA" id="ARBA00022737"/>
    </source>
</evidence>
<evidence type="ECO:0000256" key="2">
    <source>
        <dbReference type="ARBA" id="ARBA00012251"/>
    </source>
</evidence>
<keyword evidence="5" id="KW-0677">Repeat</keyword>
<dbReference type="InterPro" id="IPR013083">
    <property type="entry name" value="Znf_RING/FYVE/PHD"/>
</dbReference>
<evidence type="ECO:0000256" key="6">
    <source>
        <dbReference type="ARBA" id="ARBA00022771"/>
    </source>
</evidence>
<gene>
    <name evidence="10" type="ORF">P154DRAFT_406736</name>
</gene>
<accession>A0A6A5WNV5</accession>
<feature type="non-terminal residue" evidence="10">
    <location>
        <position position="1"/>
    </location>
</feature>
<dbReference type="Gene3D" id="3.30.40.10">
    <property type="entry name" value="Zinc/RING finger domain, C3HC4 (zinc finger)"/>
    <property type="match status" value="1"/>
</dbReference>
<feature type="domain" description="RING-type" evidence="9">
    <location>
        <begin position="2"/>
        <end position="215"/>
    </location>
</feature>
<evidence type="ECO:0000256" key="3">
    <source>
        <dbReference type="ARBA" id="ARBA00022679"/>
    </source>
</evidence>
<dbReference type="GO" id="GO:0061630">
    <property type="term" value="F:ubiquitin protein ligase activity"/>
    <property type="evidence" value="ECO:0007669"/>
    <property type="project" value="UniProtKB-EC"/>
</dbReference>
<dbReference type="InterPro" id="IPR002867">
    <property type="entry name" value="IBR_dom"/>
</dbReference>
<dbReference type="InterPro" id="IPR031127">
    <property type="entry name" value="E3_UB_ligase_RBR"/>
</dbReference>
<feature type="non-terminal residue" evidence="10">
    <location>
        <position position="215"/>
    </location>
</feature>
<dbReference type="PANTHER" id="PTHR11685">
    <property type="entry name" value="RBR FAMILY RING FINGER AND IBR DOMAIN-CONTAINING"/>
    <property type="match status" value="1"/>
</dbReference>